<protein>
    <submittedName>
        <fullName evidence="2">Uncharacterized protein</fullName>
    </submittedName>
</protein>
<organism evidence="2 3">
    <name type="scientific">Zoarces viviparus</name>
    <name type="common">Viviparous eelpout</name>
    <name type="synonym">Blennius viviparus</name>
    <dbReference type="NCBI Taxonomy" id="48416"/>
    <lineage>
        <taxon>Eukaryota</taxon>
        <taxon>Metazoa</taxon>
        <taxon>Chordata</taxon>
        <taxon>Craniata</taxon>
        <taxon>Vertebrata</taxon>
        <taxon>Euteleostomi</taxon>
        <taxon>Actinopterygii</taxon>
        <taxon>Neopterygii</taxon>
        <taxon>Teleostei</taxon>
        <taxon>Neoteleostei</taxon>
        <taxon>Acanthomorphata</taxon>
        <taxon>Eupercaria</taxon>
        <taxon>Perciformes</taxon>
        <taxon>Cottioidei</taxon>
        <taxon>Zoarcales</taxon>
        <taxon>Zoarcidae</taxon>
        <taxon>Zoarcinae</taxon>
        <taxon>Zoarces</taxon>
    </lineage>
</organism>
<dbReference type="EMBL" id="JBCEZU010000134">
    <property type="protein sequence ID" value="KAK9525465.1"/>
    <property type="molecule type" value="Genomic_DNA"/>
</dbReference>
<evidence type="ECO:0000256" key="1">
    <source>
        <dbReference type="SAM" id="MobiDB-lite"/>
    </source>
</evidence>
<evidence type="ECO:0000313" key="2">
    <source>
        <dbReference type="EMBL" id="KAK9525465.1"/>
    </source>
</evidence>
<reference evidence="2 3" key="1">
    <citation type="journal article" date="2024" name="Genome Biol. Evol.">
        <title>Chromosome-level genome assembly of the viviparous eelpout Zoarces viviparus.</title>
        <authorList>
            <person name="Fuhrmann N."/>
            <person name="Brasseur M.V."/>
            <person name="Bakowski C.E."/>
            <person name="Podsiadlowski L."/>
            <person name="Prost S."/>
            <person name="Krehenwinkel H."/>
            <person name="Mayer C."/>
        </authorList>
    </citation>
    <scope>NUCLEOTIDE SEQUENCE [LARGE SCALE GENOMIC DNA]</scope>
    <source>
        <strain evidence="2">NO-MEL_2022_Ind0_liver</strain>
    </source>
</reference>
<sequence>MDSSSDDSHRWSDTLSIDEDGFVFANYSQGQTKVPHHPAHPGQGSEPQPSTMDVQPAQDRVVSSDGTCCCFFSSKVSEGTRVLY</sequence>
<accession>A0AAW1EU23</accession>
<evidence type="ECO:0000313" key="3">
    <source>
        <dbReference type="Proteomes" id="UP001488805"/>
    </source>
</evidence>
<comment type="caution">
    <text evidence="2">The sequence shown here is derived from an EMBL/GenBank/DDBJ whole genome shotgun (WGS) entry which is preliminary data.</text>
</comment>
<proteinExistence type="predicted"/>
<keyword evidence="3" id="KW-1185">Reference proteome</keyword>
<feature type="region of interest" description="Disordered" evidence="1">
    <location>
        <begin position="27"/>
        <end position="59"/>
    </location>
</feature>
<dbReference type="AlphaFoldDB" id="A0AAW1EU23"/>
<name>A0AAW1EU23_ZOAVI</name>
<dbReference type="Proteomes" id="UP001488805">
    <property type="component" value="Unassembled WGS sequence"/>
</dbReference>
<gene>
    <name evidence="2" type="ORF">VZT92_016166</name>
</gene>